<evidence type="ECO:0000313" key="1">
    <source>
        <dbReference type="EMBL" id="SJM94748.1"/>
    </source>
</evidence>
<dbReference type="Pfam" id="PF04350">
    <property type="entry name" value="PilO"/>
    <property type="match status" value="1"/>
</dbReference>
<evidence type="ECO:0000313" key="2">
    <source>
        <dbReference type="Proteomes" id="UP000195442"/>
    </source>
</evidence>
<sequence>MYKALQKQVKPQILAILLFSLLFLTLLSGYLYVLKRPLQELNQARNTLALLETELQTGVPLGDQVNLFQQQIAQLNQQLHGSSQKLPLNQMIASVIGQMDKIAASHHVKLISVEPGDIEKIFLFQELPFHVVVTGSYFKLFDWLNQIEHDLGPIVIKDFELIPEPDSVMRRFTLTLVSYQFAEAS</sequence>
<gene>
    <name evidence="1" type="ORF">CRENPOLYSF2_4210003</name>
</gene>
<dbReference type="RefSeq" id="WP_087147918.1">
    <property type="nucleotide sequence ID" value="NZ_FUKJ01000359.1"/>
</dbReference>
<dbReference type="Proteomes" id="UP000195442">
    <property type="component" value="Unassembled WGS sequence"/>
</dbReference>
<proteinExistence type="predicted"/>
<dbReference type="OrthoDB" id="9824846at2"/>
<organism evidence="1 2">
    <name type="scientific">Crenothrix polyspora</name>
    <dbReference type="NCBI Taxonomy" id="360316"/>
    <lineage>
        <taxon>Bacteria</taxon>
        <taxon>Pseudomonadati</taxon>
        <taxon>Pseudomonadota</taxon>
        <taxon>Gammaproteobacteria</taxon>
        <taxon>Methylococcales</taxon>
        <taxon>Crenotrichaceae</taxon>
        <taxon>Crenothrix</taxon>
    </lineage>
</organism>
<protein>
    <recommendedName>
        <fullName evidence="3">Pilus assembly protein, PilO</fullName>
    </recommendedName>
</protein>
<dbReference type="GO" id="GO:0043107">
    <property type="term" value="P:type IV pilus-dependent motility"/>
    <property type="evidence" value="ECO:0007669"/>
    <property type="project" value="InterPro"/>
</dbReference>
<dbReference type="EMBL" id="FUKJ01000359">
    <property type="protein sequence ID" value="SJM94748.1"/>
    <property type="molecule type" value="Genomic_DNA"/>
</dbReference>
<evidence type="ECO:0008006" key="3">
    <source>
        <dbReference type="Google" id="ProtNLM"/>
    </source>
</evidence>
<dbReference type="GO" id="GO:0043683">
    <property type="term" value="P:type IV pilus assembly"/>
    <property type="evidence" value="ECO:0007669"/>
    <property type="project" value="InterPro"/>
</dbReference>
<name>A0A1R4HES6_9GAMM</name>
<accession>A0A1R4HES6</accession>
<dbReference type="Gene3D" id="3.30.70.60">
    <property type="match status" value="1"/>
</dbReference>
<reference evidence="2" key="1">
    <citation type="submission" date="2017-02" db="EMBL/GenBank/DDBJ databases">
        <authorList>
            <person name="Daims H."/>
        </authorList>
    </citation>
    <scope>NUCLEOTIDE SEQUENCE [LARGE SCALE GENOMIC DNA]</scope>
</reference>
<keyword evidence="2" id="KW-1185">Reference proteome</keyword>
<dbReference type="InterPro" id="IPR014717">
    <property type="entry name" value="Transl_elong_EF1B/ribsomal_bS6"/>
</dbReference>
<dbReference type="InterPro" id="IPR007445">
    <property type="entry name" value="PilO"/>
</dbReference>
<dbReference type="AlphaFoldDB" id="A0A1R4HES6"/>